<dbReference type="PRINTS" id="PR00506">
    <property type="entry name" value="D21N6MTFRASE"/>
</dbReference>
<proteinExistence type="inferred from homology"/>
<sequence>MHSPNLVDANIEKIAALFPNCVTEAQGENGELKKAVDFDLLKQELSQVLVEGEQERYRLDWVGKKEAILTANAPIAKTLRPCREESVSFDTTENLFIEGDNLEALKLLQENYLGKIKIIYIDPPYNTGNDFIYEDDFTESTDAFFEKSNQIDEEGNRLIANTESNGRFHSDWLSMMYGRLKLARNLLSDDGVMFISIDDNEYHNLKKICDEIFGENSNKTITVKMSEASGLKMGGVIKNGTIPKLKEYVLVIKKNGGVNGLFFDKIEKDNWDKEYNIYLENFSLEEKKIINEMSERENISDDDISILDEIVSKISLLSVSEKFNSLNLKETEKEKWLFDNAWRICQSATSASVLQLANKKKGFNKNLLFFVKSSTGILYLVKSDYSSDSKKPRLQMIFADQNLSVHPGDFWGHIKTTGLDNEGYVPFKNGKKPLALLKALIKSNIGNDKNAIVLDFFAGSSSTAEAILQLNSTMEYELKFIQIQIPEDLNRSYALSSGSTKKQVKETLDFLKANNLPEYLTELGKERIRRAGKKILDDNKDREGIENLDIGFRVLKIDSTNMKDVYYTPDALKQSNLLDLASNIKEDRTSEDLLFQVMLDWGLELSLPIERKNIAEKEVFYVAGNSLVACFDDLTFDVVDEVAKDYPLRFVSAEKSIHLDHDKTNIKERFKQLSSDTEVKFL</sequence>
<dbReference type="GO" id="GO:0009007">
    <property type="term" value="F:site-specific DNA-methyltransferase (adenine-specific) activity"/>
    <property type="evidence" value="ECO:0007669"/>
    <property type="project" value="UniProtKB-EC"/>
</dbReference>
<accession>A0A365PG66</accession>
<evidence type="ECO:0000259" key="7">
    <source>
        <dbReference type="Pfam" id="PF01555"/>
    </source>
</evidence>
<comment type="similarity">
    <text evidence="1">Belongs to the N(4)/N(6)-methyltransferase family.</text>
</comment>
<dbReference type="InterPro" id="IPR029063">
    <property type="entry name" value="SAM-dependent_MTases_sf"/>
</dbReference>
<dbReference type="PROSITE" id="PS00092">
    <property type="entry name" value="N6_MTASE"/>
    <property type="match status" value="1"/>
</dbReference>
<evidence type="ECO:0000256" key="4">
    <source>
        <dbReference type="ARBA" id="ARBA00022679"/>
    </source>
</evidence>
<dbReference type="AlphaFoldDB" id="A0A365PG66"/>
<name>A0A365PG66_ACIJU</name>
<evidence type="ECO:0000313" key="8">
    <source>
        <dbReference type="EMBL" id="RBA44439.1"/>
    </source>
</evidence>
<dbReference type="Pfam" id="PF01555">
    <property type="entry name" value="N6_N4_Mtase"/>
    <property type="match status" value="1"/>
</dbReference>
<keyword evidence="4 8" id="KW-0808">Transferase</keyword>
<dbReference type="GO" id="GO:0008170">
    <property type="term" value="F:N-methyltransferase activity"/>
    <property type="evidence" value="ECO:0007669"/>
    <property type="project" value="InterPro"/>
</dbReference>
<dbReference type="EMBL" id="QEWH01000079">
    <property type="protein sequence ID" value="RBA44439.1"/>
    <property type="molecule type" value="Genomic_DNA"/>
</dbReference>
<dbReference type="InterPro" id="IPR002052">
    <property type="entry name" value="DNA_methylase_N6_adenine_CS"/>
</dbReference>
<gene>
    <name evidence="8" type="ORF">DC346_13435</name>
</gene>
<dbReference type="GO" id="GO:0032259">
    <property type="term" value="P:methylation"/>
    <property type="evidence" value="ECO:0007669"/>
    <property type="project" value="UniProtKB-KW"/>
</dbReference>
<evidence type="ECO:0000313" key="9">
    <source>
        <dbReference type="Proteomes" id="UP000253688"/>
    </source>
</evidence>
<dbReference type="Proteomes" id="UP000253688">
    <property type="component" value="Unassembled WGS sequence"/>
</dbReference>
<keyword evidence="5" id="KW-0949">S-adenosyl-L-methionine</keyword>
<dbReference type="Gene3D" id="3.40.50.150">
    <property type="entry name" value="Vaccinia Virus protein VP39"/>
    <property type="match status" value="1"/>
</dbReference>
<reference evidence="8 9" key="1">
    <citation type="submission" date="2018-04" db="EMBL/GenBank/DDBJ databases">
        <title>Acinetobacter junii Genome sequencing and assembly.</title>
        <authorList>
            <person name="Su J."/>
            <person name="Rensing C."/>
            <person name="Mazhar H.S."/>
        </authorList>
    </citation>
    <scope>NUCLEOTIDE SEQUENCE [LARGE SCALE GENOMIC DNA]</scope>
    <source>
        <strain evidence="8 9">SC22</strain>
    </source>
</reference>
<dbReference type="InterPro" id="IPR002941">
    <property type="entry name" value="DNA_methylase_N4/N6"/>
</dbReference>
<comment type="catalytic activity">
    <reaction evidence="6">
        <text>a 2'-deoxyadenosine in DNA + S-adenosyl-L-methionine = an N(6)-methyl-2'-deoxyadenosine in DNA + S-adenosyl-L-homocysteine + H(+)</text>
        <dbReference type="Rhea" id="RHEA:15197"/>
        <dbReference type="Rhea" id="RHEA-COMP:12418"/>
        <dbReference type="Rhea" id="RHEA-COMP:12419"/>
        <dbReference type="ChEBI" id="CHEBI:15378"/>
        <dbReference type="ChEBI" id="CHEBI:57856"/>
        <dbReference type="ChEBI" id="CHEBI:59789"/>
        <dbReference type="ChEBI" id="CHEBI:90615"/>
        <dbReference type="ChEBI" id="CHEBI:90616"/>
        <dbReference type="EC" id="2.1.1.72"/>
    </reaction>
</comment>
<evidence type="ECO:0000256" key="1">
    <source>
        <dbReference type="ARBA" id="ARBA00006594"/>
    </source>
</evidence>
<evidence type="ECO:0000256" key="3">
    <source>
        <dbReference type="ARBA" id="ARBA00022603"/>
    </source>
</evidence>
<evidence type="ECO:0000256" key="2">
    <source>
        <dbReference type="ARBA" id="ARBA00011900"/>
    </source>
</evidence>
<dbReference type="GO" id="GO:0003677">
    <property type="term" value="F:DNA binding"/>
    <property type="evidence" value="ECO:0007669"/>
    <property type="project" value="InterPro"/>
</dbReference>
<protein>
    <recommendedName>
        <fullName evidence="2">site-specific DNA-methyltransferase (adenine-specific)</fullName>
        <ecNumber evidence="2">2.1.1.72</ecNumber>
    </recommendedName>
</protein>
<organism evidence="8 9">
    <name type="scientific">Acinetobacter junii</name>
    <dbReference type="NCBI Taxonomy" id="40215"/>
    <lineage>
        <taxon>Bacteria</taxon>
        <taxon>Pseudomonadati</taxon>
        <taxon>Pseudomonadota</taxon>
        <taxon>Gammaproteobacteria</taxon>
        <taxon>Moraxellales</taxon>
        <taxon>Moraxellaceae</taxon>
        <taxon>Acinetobacter</taxon>
    </lineage>
</organism>
<keyword evidence="3 8" id="KW-0489">Methyltransferase</keyword>
<dbReference type="PIRSF" id="PIRSF015855">
    <property type="entry name" value="TypeIII_Mtase_mKpnI"/>
    <property type="match status" value="1"/>
</dbReference>
<feature type="domain" description="DNA methylase N-4/N-6" evidence="7">
    <location>
        <begin position="116"/>
        <end position="473"/>
    </location>
</feature>
<dbReference type="InterPro" id="IPR002295">
    <property type="entry name" value="N4/N6-MTase_EcoPI_Mod-like"/>
</dbReference>
<dbReference type="EC" id="2.1.1.72" evidence="2"/>
<dbReference type="SUPFAM" id="SSF53335">
    <property type="entry name" value="S-adenosyl-L-methionine-dependent methyltransferases"/>
    <property type="match status" value="1"/>
</dbReference>
<comment type="caution">
    <text evidence="8">The sequence shown here is derived from an EMBL/GenBank/DDBJ whole genome shotgun (WGS) entry which is preliminary data.</text>
</comment>
<evidence type="ECO:0000256" key="6">
    <source>
        <dbReference type="ARBA" id="ARBA00047942"/>
    </source>
</evidence>
<evidence type="ECO:0000256" key="5">
    <source>
        <dbReference type="ARBA" id="ARBA00022691"/>
    </source>
</evidence>